<keyword evidence="2" id="KW-1185">Reference proteome</keyword>
<dbReference type="Proteomes" id="UP000267464">
    <property type="component" value="Unassembled WGS sequence"/>
</dbReference>
<reference evidence="1 2" key="1">
    <citation type="submission" date="2018-08" db="EMBL/GenBank/DDBJ databases">
        <authorList>
            <person name="Khan S.A."/>
            <person name="Jeon C.O."/>
            <person name="Chun B.H."/>
            <person name="Jeong S.E."/>
        </authorList>
    </citation>
    <scope>NUCLEOTIDE SEQUENCE [LARGE SCALE GENOMIC DNA]</scope>
    <source>
        <strain evidence="1 2">S-16</strain>
    </source>
</reference>
<reference evidence="1 2" key="2">
    <citation type="submission" date="2018-12" db="EMBL/GenBank/DDBJ databases">
        <title>Rhizobacter gummiphilus sp. nov., a rubber-degrading bacterium isolated from the soil of a botanical garden in Japan.</title>
        <authorList>
            <person name="Shunsuke S.S."/>
        </authorList>
    </citation>
    <scope>NUCLEOTIDE SEQUENCE [LARGE SCALE GENOMIC DNA]</scope>
    <source>
        <strain evidence="1 2">S-16</strain>
    </source>
</reference>
<evidence type="ECO:0000313" key="2">
    <source>
        <dbReference type="Proteomes" id="UP000267464"/>
    </source>
</evidence>
<gene>
    <name evidence="1" type="ORF">DZC73_23035</name>
</gene>
<proteinExistence type="predicted"/>
<comment type="caution">
    <text evidence="1">The sequence shown here is derived from an EMBL/GenBank/DDBJ whole genome shotgun (WGS) entry which is preliminary data.</text>
</comment>
<protein>
    <submittedName>
        <fullName evidence="1">Uncharacterized protein</fullName>
    </submittedName>
</protein>
<accession>A0A3N7HP49</accession>
<name>A0A3N7HP49_9BURK</name>
<organism evidence="1 2">
    <name type="scientific">Piscinibacter terrae</name>
    <dbReference type="NCBI Taxonomy" id="2496871"/>
    <lineage>
        <taxon>Bacteria</taxon>
        <taxon>Pseudomonadati</taxon>
        <taxon>Pseudomonadota</taxon>
        <taxon>Betaproteobacteria</taxon>
        <taxon>Burkholderiales</taxon>
        <taxon>Sphaerotilaceae</taxon>
        <taxon>Piscinibacter</taxon>
    </lineage>
</organism>
<sequence length="223" mass="24409">MPAELLPISGFITPPAKGADDHALQELIMRVNAGSLAYLRVPSNLVYRWAALCGRWSPDLQTFIAQALRHTGNLDNFLVQPAAVDHHNGAYGLLEASITAAELAMNPCHEPGSFEPLPTQLDELEQVCSAAAFLFDLGKVFDPHPSADVVRSHDPILTPYSDLARCWRSSWKALCGRNPVLAAWMYHVGRAIPSRAMPVEIARRLTHNAVKAAWRTPSALTTV</sequence>
<dbReference type="EMBL" id="QUSW01000007">
    <property type="protein sequence ID" value="RQP22501.1"/>
    <property type="molecule type" value="Genomic_DNA"/>
</dbReference>
<evidence type="ECO:0000313" key="1">
    <source>
        <dbReference type="EMBL" id="RQP22501.1"/>
    </source>
</evidence>
<dbReference type="AlphaFoldDB" id="A0A3N7HP49"/>